<dbReference type="RefSeq" id="WP_075738661.1">
    <property type="nucleotide sequence ID" value="NZ_CP016076.1"/>
</dbReference>
<accession>A0AAC9LA96</accession>
<evidence type="ECO:0000313" key="2">
    <source>
        <dbReference type="EMBL" id="APU12659.1"/>
    </source>
</evidence>
<sequence length="77" mass="8558">MNRLFAELVMGRLAESIGREVVIGLITVAVIGASAAFYFVDRPLLRIVLPIAAVLYSTVRIVLVSVRVRRCSTRRDQ</sequence>
<name>A0AAC9LA96_9PSEU</name>
<gene>
    <name evidence="2" type="ORF">UA74_02880</name>
</gene>
<evidence type="ECO:0000313" key="3">
    <source>
        <dbReference type="Proteomes" id="UP000185511"/>
    </source>
</evidence>
<feature type="transmembrane region" description="Helical" evidence="1">
    <location>
        <begin position="46"/>
        <end position="66"/>
    </location>
</feature>
<organism evidence="2 3">
    <name type="scientific">Actinoalloteichus fjordicus</name>
    <dbReference type="NCBI Taxonomy" id="1612552"/>
    <lineage>
        <taxon>Bacteria</taxon>
        <taxon>Bacillati</taxon>
        <taxon>Actinomycetota</taxon>
        <taxon>Actinomycetes</taxon>
        <taxon>Pseudonocardiales</taxon>
        <taxon>Pseudonocardiaceae</taxon>
        <taxon>Actinoalloteichus</taxon>
    </lineage>
</organism>
<keyword evidence="3" id="KW-1185">Reference proteome</keyword>
<keyword evidence="1" id="KW-0472">Membrane</keyword>
<dbReference type="EMBL" id="CP016076">
    <property type="protein sequence ID" value="APU12659.1"/>
    <property type="molecule type" value="Genomic_DNA"/>
</dbReference>
<proteinExistence type="predicted"/>
<keyword evidence="1" id="KW-0812">Transmembrane</keyword>
<evidence type="ECO:0000256" key="1">
    <source>
        <dbReference type="SAM" id="Phobius"/>
    </source>
</evidence>
<dbReference type="Proteomes" id="UP000185511">
    <property type="component" value="Chromosome"/>
</dbReference>
<keyword evidence="1" id="KW-1133">Transmembrane helix</keyword>
<dbReference type="AlphaFoldDB" id="A0AAC9LA96"/>
<dbReference type="KEGG" id="acad:UA74_02880"/>
<feature type="transmembrane region" description="Helical" evidence="1">
    <location>
        <begin position="21"/>
        <end position="40"/>
    </location>
</feature>
<reference evidence="3" key="1">
    <citation type="submission" date="2016-06" db="EMBL/GenBank/DDBJ databases">
        <title>Complete genome sequence of Actinoalloteichus fjordicus DSM 46855 (=ADI127-17), type strain of the new species Actinoalloteichus fjordicus.</title>
        <authorList>
            <person name="Ruckert C."/>
            <person name="Nouioui I."/>
            <person name="Willmese J."/>
            <person name="van Wezel G."/>
            <person name="Klenk H.-P."/>
            <person name="Kalinowski J."/>
            <person name="Zotchev S.B."/>
        </authorList>
    </citation>
    <scope>NUCLEOTIDE SEQUENCE [LARGE SCALE GENOMIC DNA]</scope>
    <source>
        <strain evidence="3">ADI127-7</strain>
    </source>
</reference>
<protein>
    <submittedName>
        <fullName evidence="2">Uncharacterized protein</fullName>
    </submittedName>
</protein>